<dbReference type="Proteomes" id="UP000179076">
    <property type="component" value="Unassembled WGS sequence"/>
</dbReference>
<accession>A0A1F6V400</accession>
<sequence>ARASCVESFDYPWHLLPLDQAGFSLPSTFPVMGAGKGIHPFKTIRNYEDFLGRANGFVLWIDTAIANMREGSERGVTQPRDLMLKVIPQLEAQIVDDPRLSLFYEPIKNFPMDFDDGTRGRLTKTYTETIQGKIIPAYRRLRDFIRSEYIPKSRTSYGLNSLPTGQQWYRFRVRQSTTTTLSPDEIYALGLREVERIKSEIKEIEAQPKVDSEPAPARYRDPTSLVLAYDQLRTTVAAALPKLFGRFPKTDFEIRPVELFREKSLTSSYVSGAPDGTRPGVFYVNTAALNEQKTMTVSLSLFLHEALPGHHFQFSLQRENKDLPVFRKFGNYTAFVEGWGLYVEGLGDELGISQRRWDKRDRLNNELLRAARLVVDVGIHEKAWTRQQAIDYMVDTIGGSKANFEREVER</sequence>
<dbReference type="EMBL" id="MFSP01000137">
    <property type="protein sequence ID" value="OGI64338.1"/>
    <property type="molecule type" value="Genomic_DNA"/>
</dbReference>
<name>A0A1F6V400_9PROT</name>
<dbReference type="InterPro" id="IPR010281">
    <property type="entry name" value="DUF885"/>
</dbReference>
<dbReference type="Pfam" id="PF05960">
    <property type="entry name" value="DUF885"/>
    <property type="match status" value="1"/>
</dbReference>
<dbReference type="AlphaFoldDB" id="A0A1F6V400"/>
<gene>
    <name evidence="1" type="ORF">A2W18_07680</name>
</gene>
<dbReference type="PANTHER" id="PTHR33361">
    <property type="entry name" value="GLR0591 PROTEIN"/>
    <property type="match status" value="1"/>
</dbReference>
<evidence type="ECO:0008006" key="3">
    <source>
        <dbReference type="Google" id="ProtNLM"/>
    </source>
</evidence>
<feature type="non-terminal residue" evidence="1">
    <location>
        <position position="1"/>
    </location>
</feature>
<feature type="non-terminal residue" evidence="1">
    <location>
        <position position="410"/>
    </location>
</feature>
<reference evidence="1 2" key="1">
    <citation type="journal article" date="2016" name="Nat. Commun.">
        <title>Thousands of microbial genomes shed light on interconnected biogeochemical processes in an aquifer system.</title>
        <authorList>
            <person name="Anantharaman K."/>
            <person name="Brown C.T."/>
            <person name="Hug L.A."/>
            <person name="Sharon I."/>
            <person name="Castelle C.J."/>
            <person name="Probst A.J."/>
            <person name="Thomas B.C."/>
            <person name="Singh A."/>
            <person name="Wilkins M.J."/>
            <person name="Karaoz U."/>
            <person name="Brodie E.L."/>
            <person name="Williams K.H."/>
            <person name="Hubbard S.S."/>
            <person name="Banfield J.F."/>
        </authorList>
    </citation>
    <scope>NUCLEOTIDE SEQUENCE [LARGE SCALE GENOMIC DNA]</scope>
</reference>
<evidence type="ECO:0000313" key="1">
    <source>
        <dbReference type="EMBL" id="OGI64338.1"/>
    </source>
</evidence>
<protein>
    <recommendedName>
        <fullName evidence="3">DUF885 domain-containing protein</fullName>
    </recommendedName>
</protein>
<proteinExistence type="predicted"/>
<organism evidence="1 2">
    <name type="scientific">Candidatus Muproteobacteria bacterium RBG_16_60_9</name>
    <dbReference type="NCBI Taxonomy" id="1817755"/>
    <lineage>
        <taxon>Bacteria</taxon>
        <taxon>Pseudomonadati</taxon>
        <taxon>Pseudomonadota</taxon>
        <taxon>Candidatus Muproteobacteria</taxon>
    </lineage>
</organism>
<comment type="caution">
    <text evidence="1">The sequence shown here is derived from an EMBL/GenBank/DDBJ whole genome shotgun (WGS) entry which is preliminary data.</text>
</comment>
<dbReference type="PANTHER" id="PTHR33361:SF16">
    <property type="entry name" value="DUF885 DOMAIN-CONTAINING PROTEIN"/>
    <property type="match status" value="1"/>
</dbReference>
<evidence type="ECO:0000313" key="2">
    <source>
        <dbReference type="Proteomes" id="UP000179076"/>
    </source>
</evidence>